<dbReference type="Proteomes" id="UP000663829">
    <property type="component" value="Unassembled WGS sequence"/>
</dbReference>
<name>A0A815PNC3_9BILA</name>
<evidence type="ECO:0000313" key="3">
    <source>
        <dbReference type="Proteomes" id="UP000663829"/>
    </source>
</evidence>
<feature type="non-terminal residue" evidence="1">
    <location>
        <position position="1"/>
    </location>
</feature>
<proteinExistence type="predicted"/>
<comment type="caution">
    <text evidence="1">The sequence shown here is derived from an EMBL/GenBank/DDBJ whole genome shotgun (WGS) entry which is preliminary data.</text>
</comment>
<dbReference type="EMBL" id="CAJNOQ010019538">
    <property type="protein sequence ID" value="CAF1452222.1"/>
    <property type="molecule type" value="Genomic_DNA"/>
</dbReference>
<accession>A0A815PNC3</accession>
<gene>
    <name evidence="1" type="ORF">GPM918_LOCUS34776</name>
    <name evidence="2" type="ORF">SRO942_LOCUS35481</name>
</gene>
<reference evidence="1" key="1">
    <citation type="submission" date="2021-02" db="EMBL/GenBank/DDBJ databases">
        <authorList>
            <person name="Nowell W R."/>
        </authorList>
    </citation>
    <scope>NUCLEOTIDE SEQUENCE</scope>
</reference>
<organism evidence="1 3">
    <name type="scientific">Didymodactylos carnosus</name>
    <dbReference type="NCBI Taxonomy" id="1234261"/>
    <lineage>
        <taxon>Eukaryota</taxon>
        <taxon>Metazoa</taxon>
        <taxon>Spiralia</taxon>
        <taxon>Gnathifera</taxon>
        <taxon>Rotifera</taxon>
        <taxon>Eurotatoria</taxon>
        <taxon>Bdelloidea</taxon>
        <taxon>Philodinida</taxon>
        <taxon>Philodinidae</taxon>
        <taxon>Didymodactylos</taxon>
    </lineage>
</organism>
<dbReference type="Proteomes" id="UP000681722">
    <property type="component" value="Unassembled WGS sequence"/>
</dbReference>
<dbReference type="EMBL" id="CAJOBC010084987">
    <property type="protein sequence ID" value="CAF4325118.1"/>
    <property type="molecule type" value="Genomic_DNA"/>
</dbReference>
<evidence type="ECO:0000313" key="2">
    <source>
        <dbReference type="EMBL" id="CAF4325118.1"/>
    </source>
</evidence>
<evidence type="ECO:0000313" key="1">
    <source>
        <dbReference type="EMBL" id="CAF1452222.1"/>
    </source>
</evidence>
<dbReference type="AlphaFoldDB" id="A0A815PNC3"/>
<sequence>RFDLIRRLNAVLKQVTTAFESVPIIKRLGTL</sequence>
<protein>
    <submittedName>
        <fullName evidence="1">Uncharacterized protein</fullName>
    </submittedName>
</protein>
<keyword evidence="3" id="KW-1185">Reference proteome</keyword>